<comment type="caution">
    <text evidence="1">The sequence shown here is derived from an EMBL/GenBank/DDBJ whole genome shotgun (WGS) entry which is preliminary data.</text>
</comment>
<dbReference type="GO" id="GO:0003677">
    <property type="term" value="F:DNA binding"/>
    <property type="evidence" value="ECO:0007669"/>
    <property type="project" value="UniProtKB-KW"/>
</dbReference>
<name>A0ABU3GYT7_9SPHI</name>
<dbReference type="InterPro" id="IPR043519">
    <property type="entry name" value="NT_sf"/>
</dbReference>
<keyword evidence="1" id="KW-0238">DNA-binding</keyword>
<dbReference type="InterPro" id="IPR036390">
    <property type="entry name" value="WH_DNA-bd_sf"/>
</dbReference>
<dbReference type="EMBL" id="JAVLVU010000001">
    <property type="protein sequence ID" value="MDT3404771.1"/>
    <property type="molecule type" value="Genomic_DNA"/>
</dbReference>
<dbReference type="SUPFAM" id="SSF46785">
    <property type="entry name" value="Winged helix' DNA-binding domain"/>
    <property type="match status" value="1"/>
</dbReference>
<evidence type="ECO:0000313" key="2">
    <source>
        <dbReference type="Proteomes" id="UP001258315"/>
    </source>
</evidence>
<protein>
    <submittedName>
        <fullName evidence="1">DNA-binding transcriptional ArsR family regulator</fullName>
    </submittedName>
</protein>
<evidence type="ECO:0000313" key="1">
    <source>
        <dbReference type="EMBL" id="MDT3404771.1"/>
    </source>
</evidence>
<accession>A0ABU3GYT7</accession>
<gene>
    <name evidence="1" type="ORF">QE417_003843</name>
</gene>
<sequence length="183" mass="20876">MLDALITSKTRLKLLMKFFLNGDNKSYLRGLESEFGESSNAIRVELNRFEDAGLLVAKVDGNKKIYQANKQHSVYKDIYNLLIKFVGIDEIIEKVLCRIGDLHSAYVIGDFARGIDNKIIDLLLVGNELDKMYVYSLLEKVERLIGRKVRVLIVSAEEAESFTKNNPHLLIWHCDTNETAVKL</sequence>
<keyword evidence="2" id="KW-1185">Reference proteome</keyword>
<dbReference type="Gene3D" id="3.30.460.10">
    <property type="entry name" value="Beta Polymerase, domain 2"/>
    <property type="match status" value="1"/>
</dbReference>
<organism evidence="1 2">
    <name type="scientific">Mucilaginibacter terrae</name>
    <dbReference type="NCBI Taxonomy" id="1955052"/>
    <lineage>
        <taxon>Bacteria</taxon>
        <taxon>Pseudomonadati</taxon>
        <taxon>Bacteroidota</taxon>
        <taxon>Sphingobacteriia</taxon>
        <taxon>Sphingobacteriales</taxon>
        <taxon>Sphingobacteriaceae</taxon>
        <taxon>Mucilaginibacter</taxon>
    </lineage>
</organism>
<proteinExistence type="predicted"/>
<reference evidence="2" key="1">
    <citation type="submission" date="2023-07" db="EMBL/GenBank/DDBJ databases">
        <title>Functional and genomic diversity of the sorghum phyllosphere microbiome.</title>
        <authorList>
            <person name="Shade A."/>
        </authorList>
    </citation>
    <scope>NUCLEOTIDE SEQUENCE [LARGE SCALE GENOMIC DNA]</scope>
    <source>
        <strain evidence="2">SORGH_AS_0422</strain>
    </source>
</reference>
<dbReference type="Proteomes" id="UP001258315">
    <property type="component" value="Unassembled WGS sequence"/>
</dbReference>